<dbReference type="PROSITE" id="PS01031">
    <property type="entry name" value="SHSP"/>
    <property type="match status" value="1"/>
</dbReference>
<accession>A0A919VFY8</accession>
<evidence type="ECO:0000256" key="2">
    <source>
        <dbReference type="RuleBase" id="RU003616"/>
    </source>
</evidence>
<keyword evidence="5" id="KW-1185">Reference proteome</keyword>
<organism evidence="4 5">
    <name type="scientific">Clostridium polyendosporum</name>
    <dbReference type="NCBI Taxonomy" id="69208"/>
    <lineage>
        <taxon>Bacteria</taxon>
        <taxon>Bacillati</taxon>
        <taxon>Bacillota</taxon>
        <taxon>Clostridia</taxon>
        <taxon>Eubacteriales</taxon>
        <taxon>Clostridiaceae</taxon>
        <taxon>Clostridium</taxon>
    </lineage>
</organism>
<evidence type="ECO:0000256" key="1">
    <source>
        <dbReference type="PROSITE-ProRule" id="PRU00285"/>
    </source>
</evidence>
<evidence type="ECO:0000313" key="5">
    <source>
        <dbReference type="Proteomes" id="UP000679179"/>
    </source>
</evidence>
<dbReference type="InterPro" id="IPR031107">
    <property type="entry name" value="Small_HSP"/>
</dbReference>
<dbReference type="CDD" id="cd06471">
    <property type="entry name" value="ACD_LpsHSP_like"/>
    <property type="match status" value="1"/>
</dbReference>
<keyword evidence="4" id="KW-0346">Stress response</keyword>
<reference evidence="4" key="1">
    <citation type="submission" date="2021-03" db="EMBL/GenBank/DDBJ databases">
        <title>Taxonomic study of Clostridium polyendosporum from meadow-gley soil under rice.</title>
        <authorList>
            <person name="Kobayashi H."/>
            <person name="Tanizawa Y."/>
            <person name="Yagura M."/>
        </authorList>
    </citation>
    <scope>NUCLEOTIDE SEQUENCE</scope>
    <source>
        <strain evidence="4">JCM 30710</strain>
    </source>
</reference>
<gene>
    <name evidence="4" type="primary">hsp18</name>
    <name evidence="4" type="ORF">CPJCM30710_15710</name>
</gene>
<dbReference type="AlphaFoldDB" id="A0A919VFY8"/>
<feature type="domain" description="SHSP" evidence="3">
    <location>
        <begin position="34"/>
        <end position="144"/>
    </location>
</feature>
<dbReference type="RefSeq" id="WP_212903626.1">
    <property type="nucleotide sequence ID" value="NZ_BOPZ01000011.1"/>
</dbReference>
<evidence type="ECO:0000259" key="3">
    <source>
        <dbReference type="PROSITE" id="PS01031"/>
    </source>
</evidence>
<proteinExistence type="inferred from homology"/>
<dbReference type="EMBL" id="BOPZ01000011">
    <property type="protein sequence ID" value="GIM28905.1"/>
    <property type="molecule type" value="Genomic_DNA"/>
</dbReference>
<comment type="caution">
    <text evidence="4">The sequence shown here is derived from an EMBL/GenBank/DDBJ whole genome shotgun (WGS) entry which is preliminary data.</text>
</comment>
<sequence>MFRIVPYNKRSNGLLTHSFDDLFGNFFDVNFADSIRNGSDFRVDMKETDNSYLVEADLPGVEKGSIDIDYANNYLTIKAVRKSESENTTDNFIRQERLYGEFRRSFYVDNIDEFNIKAAFNNGVLSITLPKKHTGAYKKKIDIH</sequence>
<dbReference type="PANTHER" id="PTHR11527">
    <property type="entry name" value="HEAT-SHOCK PROTEIN 20 FAMILY MEMBER"/>
    <property type="match status" value="1"/>
</dbReference>
<dbReference type="Proteomes" id="UP000679179">
    <property type="component" value="Unassembled WGS sequence"/>
</dbReference>
<dbReference type="Pfam" id="PF00011">
    <property type="entry name" value="HSP20"/>
    <property type="match status" value="1"/>
</dbReference>
<dbReference type="SUPFAM" id="SSF49764">
    <property type="entry name" value="HSP20-like chaperones"/>
    <property type="match status" value="1"/>
</dbReference>
<dbReference type="InterPro" id="IPR002068">
    <property type="entry name" value="A-crystallin/Hsp20_dom"/>
</dbReference>
<comment type="similarity">
    <text evidence="1 2">Belongs to the small heat shock protein (HSP20) family.</text>
</comment>
<dbReference type="Gene3D" id="2.60.40.790">
    <property type="match status" value="1"/>
</dbReference>
<dbReference type="InterPro" id="IPR008978">
    <property type="entry name" value="HSP20-like_chaperone"/>
</dbReference>
<name>A0A919VFY8_9CLOT</name>
<evidence type="ECO:0000313" key="4">
    <source>
        <dbReference type="EMBL" id="GIM28905.1"/>
    </source>
</evidence>
<protein>
    <submittedName>
        <fullName evidence="4">18 kDa heat shock protein</fullName>
    </submittedName>
</protein>